<dbReference type="InterPro" id="IPR033132">
    <property type="entry name" value="GH_1_N_CS"/>
</dbReference>
<keyword evidence="7" id="KW-1185">Reference proteome</keyword>
<dbReference type="PRINTS" id="PR00131">
    <property type="entry name" value="GLHYDRLASE1"/>
</dbReference>
<evidence type="ECO:0000256" key="5">
    <source>
        <dbReference type="SAM" id="SignalP"/>
    </source>
</evidence>
<dbReference type="EMBL" id="RDQH01000329">
    <property type="protein sequence ID" value="RXI04195.1"/>
    <property type="molecule type" value="Genomic_DNA"/>
</dbReference>
<proteinExistence type="inferred from homology"/>
<keyword evidence="2" id="KW-0378">Hydrolase</keyword>
<dbReference type="GO" id="GO:0005975">
    <property type="term" value="P:carbohydrate metabolic process"/>
    <property type="evidence" value="ECO:0007669"/>
    <property type="project" value="InterPro"/>
</dbReference>
<dbReference type="Proteomes" id="UP000290289">
    <property type="component" value="Chromosome 3"/>
</dbReference>
<reference evidence="6 7" key="1">
    <citation type="submission" date="2018-10" db="EMBL/GenBank/DDBJ databases">
        <title>A high-quality apple genome assembly.</title>
        <authorList>
            <person name="Hu J."/>
        </authorList>
    </citation>
    <scope>NUCLEOTIDE SEQUENCE [LARGE SCALE GENOMIC DNA]</scope>
    <source>
        <strain evidence="7">cv. HFTH1</strain>
        <tissue evidence="6">Young leaf</tissue>
    </source>
</reference>
<keyword evidence="3" id="KW-0326">Glycosidase</keyword>
<dbReference type="Gene3D" id="3.20.20.80">
    <property type="entry name" value="Glycosidases"/>
    <property type="match status" value="3"/>
</dbReference>
<protein>
    <recommendedName>
        <fullName evidence="8">Beta-glucosidase</fullName>
    </recommendedName>
</protein>
<evidence type="ECO:0000313" key="6">
    <source>
        <dbReference type="EMBL" id="RXI04195.1"/>
    </source>
</evidence>
<dbReference type="STRING" id="3750.A0A498KEL8"/>
<dbReference type="GO" id="GO:0008422">
    <property type="term" value="F:beta-glucosidase activity"/>
    <property type="evidence" value="ECO:0007669"/>
    <property type="project" value="UniProtKB-ARBA"/>
</dbReference>
<evidence type="ECO:0000256" key="1">
    <source>
        <dbReference type="ARBA" id="ARBA00010838"/>
    </source>
</evidence>
<dbReference type="PANTHER" id="PTHR10353:SF137">
    <property type="entry name" value="MYROSINASE 3-RELATED"/>
    <property type="match status" value="1"/>
</dbReference>
<evidence type="ECO:0000256" key="3">
    <source>
        <dbReference type="ARBA" id="ARBA00023295"/>
    </source>
</evidence>
<evidence type="ECO:0000313" key="7">
    <source>
        <dbReference type="Proteomes" id="UP000290289"/>
    </source>
</evidence>
<organism evidence="6 7">
    <name type="scientific">Malus domestica</name>
    <name type="common">Apple</name>
    <name type="synonym">Pyrus malus</name>
    <dbReference type="NCBI Taxonomy" id="3750"/>
    <lineage>
        <taxon>Eukaryota</taxon>
        <taxon>Viridiplantae</taxon>
        <taxon>Streptophyta</taxon>
        <taxon>Embryophyta</taxon>
        <taxon>Tracheophyta</taxon>
        <taxon>Spermatophyta</taxon>
        <taxon>Magnoliopsida</taxon>
        <taxon>eudicotyledons</taxon>
        <taxon>Gunneridae</taxon>
        <taxon>Pentapetalae</taxon>
        <taxon>rosids</taxon>
        <taxon>fabids</taxon>
        <taxon>Rosales</taxon>
        <taxon>Rosaceae</taxon>
        <taxon>Amygdaloideae</taxon>
        <taxon>Maleae</taxon>
        <taxon>Malus</taxon>
    </lineage>
</organism>
<dbReference type="SUPFAM" id="SSF51445">
    <property type="entry name" value="(Trans)glycosidases"/>
    <property type="match status" value="1"/>
</dbReference>
<evidence type="ECO:0000256" key="4">
    <source>
        <dbReference type="RuleBase" id="RU003690"/>
    </source>
</evidence>
<comment type="caution">
    <text evidence="6">The sequence shown here is derived from an EMBL/GenBank/DDBJ whole genome shotgun (WGS) entry which is preliminary data.</text>
</comment>
<feature type="signal peptide" evidence="5">
    <location>
        <begin position="1"/>
        <end position="21"/>
    </location>
</feature>
<keyword evidence="5" id="KW-0732">Signal</keyword>
<dbReference type="Pfam" id="PF00232">
    <property type="entry name" value="Glyco_hydro_1"/>
    <property type="match status" value="2"/>
</dbReference>
<dbReference type="InterPro" id="IPR001360">
    <property type="entry name" value="Glyco_hydro_1"/>
</dbReference>
<sequence>MAMRLQSLLLGVLLLTGFAAGDGKTTAVIPSRYSSASLNRSSFPSGFVFGSASASYQYEGAWDEGGKGPSIWDNFTHQYPGVTPYATIFHWDLPQALEEEYGGFLNRQIVNHFRDYAELCFKLFGDRVKHWITLNEPYTFITFGYASGELAPGRCSAWQNLNCTGGDSATEPYIVAHHFLLAHAHAVKVYKTKYQASQEGVIGITLATNWFMEPLTSGQYPHSMQVLVKERLPKFTQEESKLIKGSFDFVGMNYYTTHYSSDQPHNNSANASFLTDARVFESTELNGVPIGPPAASSWLVIYPKGIREILLYAKHKYNNPLIYITENGLDEFDDPTLSLPQSLNDTHRIDYHYHHLDYLRKAINDGVNVKGYFAWSLLDNFEWASGYTLRFGFVYIDYNDGLKRHPKLSASWFKCFLG</sequence>
<evidence type="ECO:0008006" key="8">
    <source>
        <dbReference type="Google" id="ProtNLM"/>
    </source>
</evidence>
<evidence type="ECO:0000256" key="2">
    <source>
        <dbReference type="ARBA" id="ARBA00022801"/>
    </source>
</evidence>
<accession>A0A498KEL8</accession>
<feature type="chain" id="PRO_5019844565" description="Beta-glucosidase" evidence="5">
    <location>
        <begin position="22"/>
        <end position="418"/>
    </location>
</feature>
<dbReference type="PROSITE" id="PS00653">
    <property type="entry name" value="GLYCOSYL_HYDROL_F1_2"/>
    <property type="match status" value="1"/>
</dbReference>
<gene>
    <name evidence="6" type="ORF">DVH24_038469</name>
</gene>
<dbReference type="PANTHER" id="PTHR10353">
    <property type="entry name" value="GLYCOSYL HYDROLASE"/>
    <property type="match status" value="1"/>
</dbReference>
<name>A0A498KEL8_MALDO</name>
<dbReference type="AlphaFoldDB" id="A0A498KEL8"/>
<comment type="similarity">
    <text evidence="1 4">Belongs to the glycosyl hydrolase 1 family.</text>
</comment>
<dbReference type="InterPro" id="IPR017853">
    <property type="entry name" value="GH"/>
</dbReference>